<dbReference type="RefSeq" id="WP_143563838.1">
    <property type="nucleotide sequence ID" value="NZ_BMPL01000005.1"/>
</dbReference>
<accession>A0A553JRQ9</accession>
<reference evidence="3" key="1">
    <citation type="submission" date="2019-07" db="EMBL/GenBank/DDBJ databases">
        <title>Shewanella sp. YLB-08 draft genomic sequence.</title>
        <authorList>
            <person name="Yu L."/>
        </authorList>
    </citation>
    <scope>NUCLEOTIDE SEQUENCE [LARGE SCALE GENOMIC DNA]</scope>
    <source>
        <strain evidence="3">JCM 20706</strain>
    </source>
</reference>
<dbReference type="Proteomes" id="UP000318126">
    <property type="component" value="Unassembled WGS sequence"/>
</dbReference>
<protein>
    <submittedName>
        <fullName evidence="2">Uncharacterized protein</fullName>
    </submittedName>
</protein>
<dbReference type="OrthoDB" id="9950925at2"/>
<evidence type="ECO:0000256" key="1">
    <source>
        <dbReference type="SAM" id="SignalP"/>
    </source>
</evidence>
<evidence type="ECO:0000313" key="2">
    <source>
        <dbReference type="EMBL" id="TRY15051.1"/>
    </source>
</evidence>
<proteinExistence type="predicted"/>
<name>A0A553JRQ9_SHEHA</name>
<comment type="caution">
    <text evidence="2">The sequence shown here is derived from an EMBL/GenBank/DDBJ whole genome shotgun (WGS) entry which is preliminary data.</text>
</comment>
<dbReference type="EMBL" id="VKGK01000006">
    <property type="protein sequence ID" value="TRY15051.1"/>
    <property type="molecule type" value="Genomic_DNA"/>
</dbReference>
<dbReference type="AlphaFoldDB" id="A0A553JRQ9"/>
<keyword evidence="3" id="KW-1185">Reference proteome</keyword>
<organism evidence="2 3">
    <name type="scientific">Shewanella hanedai</name>
    <name type="common">Alteromonas hanedai</name>
    <dbReference type="NCBI Taxonomy" id="25"/>
    <lineage>
        <taxon>Bacteria</taxon>
        <taxon>Pseudomonadati</taxon>
        <taxon>Pseudomonadota</taxon>
        <taxon>Gammaproteobacteria</taxon>
        <taxon>Alteromonadales</taxon>
        <taxon>Shewanellaceae</taxon>
        <taxon>Shewanella</taxon>
    </lineage>
</organism>
<feature type="chain" id="PRO_5022033426" evidence="1">
    <location>
        <begin position="20"/>
        <end position="311"/>
    </location>
</feature>
<keyword evidence="1" id="KW-0732">Signal</keyword>
<feature type="signal peptide" evidence="1">
    <location>
        <begin position="1"/>
        <end position="19"/>
    </location>
</feature>
<evidence type="ECO:0000313" key="3">
    <source>
        <dbReference type="Proteomes" id="UP000318126"/>
    </source>
</evidence>
<gene>
    <name evidence="2" type="ORF">FN961_07005</name>
</gene>
<sequence length="311" mass="35548">MIKILLGLLLLLTTHFSYAVVQQYMTFSTDEINPGDVFTKARLIEEELLTFDKSGELFTKPMITVAYKVERASSKDVFFLAKSLNFSAKRLSLNHTNEVVGREFAVHVYRNQPLHVYRVLNEALKSIQAAQRSLSIQGFNSELTPVSATPTQVYNKILMNNRLVSILNQDKVDPRDVIKIIDHCYELSLRLFHTQQGDRNIRPFVPSKNTQTDKTPTDVFYHLISTFQSLNQYAESNLNLTAMQISATNTQREILPSDVMDIAMALNAELTYLAYQAKVKIPFDTSITRQEVTSNMVFDMVSRIQHVFKQP</sequence>